<dbReference type="STRING" id="1450539.A0A318ZRL3"/>
<reference evidence="2 3" key="1">
    <citation type="submission" date="2016-12" db="EMBL/GenBank/DDBJ databases">
        <title>The genomes of Aspergillus section Nigri reveals drivers in fungal speciation.</title>
        <authorList>
            <consortium name="DOE Joint Genome Institute"/>
            <person name="Vesth T.C."/>
            <person name="Nybo J."/>
            <person name="Theobald S."/>
            <person name="Brandl J."/>
            <person name="Frisvad J.C."/>
            <person name="Nielsen K.F."/>
            <person name="Lyhne E.K."/>
            <person name="Kogle M.E."/>
            <person name="Kuo A."/>
            <person name="Riley R."/>
            <person name="Clum A."/>
            <person name="Nolan M."/>
            <person name="Lipzen A."/>
            <person name="Salamov A."/>
            <person name="Henrissat B."/>
            <person name="Wiebenga A."/>
            <person name="De Vries R.P."/>
            <person name="Grigoriev I.V."/>
            <person name="Mortensen U.H."/>
            <person name="Andersen M.R."/>
            <person name="Baker S.E."/>
        </authorList>
    </citation>
    <scope>NUCLEOTIDE SEQUENCE [LARGE SCALE GENOMIC DNA]</scope>
    <source>
        <strain evidence="2 3">JOP 1030-1</strain>
    </source>
</reference>
<feature type="transmembrane region" description="Helical" evidence="1">
    <location>
        <begin position="82"/>
        <end position="103"/>
    </location>
</feature>
<dbReference type="EMBL" id="KZ821219">
    <property type="protein sequence ID" value="PYH49315.1"/>
    <property type="molecule type" value="Genomic_DNA"/>
</dbReference>
<dbReference type="OrthoDB" id="5070419at2759"/>
<keyword evidence="1" id="KW-0812">Transmembrane</keyword>
<keyword evidence="1" id="KW-1133">Transmembrane helix</keyword>
<dbReference type="RefSeq" id="XP_025435297.1">
    <property type="nucleotide sequence ID" value="XM_025574024.1"/>
</dbReference>
<proteinExistence type="predicted"/>
<dbReference type="Pfam" id="PF14087">
    <property type="entry name" value="DUF4267"/>
    <property type="match status" value="1"/>
</dbReference>
<keyword evidence="1" id="KW-0472">Membrane</keyword>
<organism evidence="2 3">
    <name type="scientific">Aspergillus saccharolyticus JOP 1030-1</name>
    <dbReference type="NCBI Taxonomy" id="1450539"/>
    <lineage>
        <taxon>Eukaryota</taxon>
        <taxon>Fungi</taxon>
        <taxon>Dikarya</taxon>
        <taxon>Ascomycota</taxon>
        <taxon>Pezizomycotina</taxon>
        <taxon>Eurotiomycetes</taxon>
        <taxon>Eurotiomycetidae</taxon>
        <taxon>Eurotiales</taxon>
        <taxon>Aspergillaceae</taxon>
        <taxon>Aspergillus</taxon>
        <taxon>Aspergillus subgen. Circumdati</taxon>
    </lineage>
</organism>
<dbReference type="InterPro" id="IPR025363">
    <property type="entry name" value="DUF4267"/>
</dbReference>
<accession>A0A318ZRL3</accession>
<evidence type="ECO:0008006" key="4">
    <source>
        <dbReference type="Google" id="ProtNLM"/>
    </source>
</evidence>
<protein>
    <recommendedName>
        <fullName evidence="4">Integral membrane protein</fullName>
    </recommendedName>
</protein>
<keyword evidence="3" id="KW-1185">Reference proteome</keyword>
<evidence type="ECO:0000256" key="1">
    <source>
        <dbReference type="SAM" id="Phobius"/>
    </source>
</evidence>
<sequence length="133" mass="14293">MTASPNPIPAYLFGVLSLALGINAIIRPAAEYPRFGLPFETAQSDASHSDASVSPLMYLKGTRELSYGLLVIVLQYQGQHSAITTLAVVMASVALADGFVVWFCGGRERRQKACGHWGTFVGLGAWAWYRGSA</sequence>
<name>A0A318ZRL3_9EURO</name>
<dbReference type="AlphaFoldDB" id="A0A318ZRL3"/>
<evidence type="ECO:0000313" key="3">
    <source>
        <dbReference type="Proteomes" id="UP000248349"/>
    </source>
</evidence>
<dbReference type="GeneID" id="37075252"/>
<evidence type="ECO:0000313" key="2">
    <source>
        <dbReference type="EMBL" id="PYH49315.1"/>
    </source>
</evidence>
<gene>
    <name evidence="2" type="ORF">BP01DRAFT_352817</name>
</gene>
<dbReference type="Proteomes" id="UP000248349">
    <property type="component" value="Unassembled WGS sequence"/>
</dbReference>
<feature type="transmembrane region" description="Helical" evidence="1">
    <location>
        <begin position="12"/>
        <end position="30"/>
    </location>
</feature>